<dbReference type="InterPro" id="IPR011701">
    <property type="entry name" value="MFS"/>
</dbReference>
<feature type="transmembrane region" description="Helical" evidence="7">
    <location>
        <begin position="41"/>
        <end position="63"/>
    </location>
</feature>
<dbReference type="PANTHER" id="PTHR23517:SF2">
    <property type="entry name" value="MULTIDRUG RESISTANCE PROTEIN MDTH"/>
    <property type="match status" value="1"/>
</dbReference>
<keyword evidence="4 7" id="KW-0812">Transmembrane</keyword>
<keyword evidence="2" id="KW-0813">Transport</keyword>
<evidence type="ECO:0000256" key="2">
    <source>
        <dbReference type="ARBA" id="ARBA00022448"/>
    </source>
</evidence>
<sequence length="401" mass="41218">MNRTSRILMFATLVNTFGNGAYLTTSALLLTRYVGLTVGQVAVGLSAGALVGMVLSTPMGYVVDRLGPKRIYVAALLASAVCYAGLARVEGVWGFAAIACLIAVGDATAKAANGALIAAAVPPAERVRTRAYWRSTNNAGIALGTLAGGIPLALDSRAGYLVVLVGNAASFLIAAVLVGRIERPAVVPAPVGGPRMVALRDRPFMGFALVDGLAAALYNEMVSLALPLWLVRYTHAPVALVSAALLVNTIGCVTLQVWASRGTATAADAIPVGRRGALVVAGACVLFGLTEHRASWLVGALVVLAALVHLLGELWLSTATSAVVFGLAPDWAQGQYQAAQQTGRQIGNLAAPPLLIALVIGLGAPGWLGLALIFAAVAWAGPALVRRGLRLRRPELSDALA</sequence>
<organism evidence="8 9">
    <name type="scientific">Dactylosporangium salmoneum</name>
    <dbReference type="NCBI Taxonomy" id="53361"/>
    <lineage>
        <taxon>Bacteria</taxon>
        <taxon>Bacillati</taxon>
        <taxon>Actinomycetota</taxon>
        <taxon>Actinomycetes</taxon>
        <taxon>Micromonosporales</taxon>
        <taxon>Micromonosporaceae</taxon>
        <taxon>Dactylosporangium</taxon>
    </lineage>
</organism>
<dbReference type="InterPro" id="IPR036259">
    <property type="entry name" value="MFS_trans_sf"/>
</dbReference>
<name>A0ABP5V241_9ACTN</name>
<dbReference type="Pfam" id="PF07690">
    <property type="entry name" value="MFS_1"/>
    <property type="match status" value="1"/>
</dbReference>
<proteinExistence type="predicted"/>
<keyword evidence="5 7" id="KW-1133">Transmembrane helix</keyword>
<evidence type="ECO:0000256" key="5">
    <source>
        <dbReference type="ARBA" id="ARBA00022989"/>
    </source>
</evidence>
<evidence type="ECO:0000256" key="6">
    <source>
        <dbReference type="ARBA" id="ARBA00023136"/>
    </source>
</evidence>
<reference evidence="9" key="1">
    <citation type="journal article" date="2019" name="Int. J. Syst. Evol. Microbiol.">
        <title>The Global Catalogue of Microorganisms (GCM) 10K type strain sequencing project: providing services to taxonomists for standard genome sequencing and annotation.</title>
        <authorList>
            <consortium name="The Broad Institute Genomics Platform"/>
            <consortium name="The Broad Institute Genome Sequencing Center for Infectious Disease"/>
            <person name="Wu L."/>
            <person name="Ma J."/>
        </authorList>
    </citation>
    <scope>NUCLEOTIDE SEQUENCE [LARGE SCALE GENOMIC DNA]</scope>
    <source>
        <strain evidence="9">JCM 3272</strain>
    </source>
</reference>
<feature type="transmembrane region" description="Helical" evidence="7">
    <location>
        <begin position="204"/>
        <end position="230"/>
    </location>
</feature>
<protein>
    <submittedName>
        <fullName evidence="8">MFS transporter</fullName>
    </submittedName>
</protein>
<feature type="transmembrane region" description="Helical" evidence="7">
    <location>
        <begin position="7"/>
        <end position="29"/>
    </location>
</feature>
<keyword evidence="6 7" id="KW-0472">Membrane</keyword>
<dbReference type="RefSeq" id="WP_344620191.1">
    <property type="nucleotide sequence ID" value="NZ_BAAARV010000124.1"/>
</dbReference>
<feature type="transmembrane region" description="Helical" evidence="7">
    <location>
        <begin position="160"/>
        <end position="178"/>
    </location>
</feature>
<dbReference type="PANTHER" id="PTHR23517">
    <property type="entry name" value="RESISTANCE PROTEIN MDTM, PUTATIVE-RELATED-RELATED"/>
    <property type="match status" value="1"/>
</dbReference>
<comment type="caution">
    <text evidence="8">The sequence shown here is derived from an EMBL/GenBank/DDBJ whole genome shotgun (WGS) entry which is preliminary data.</text>
</comment>
<dbReference type="Gene3D" id="1.20.1250.20">
    <property type="entry name" value="MFS general substrate transporter like domains"/>
    <property type="match status" value="1"/>
</dbReference>
<feature type="transmembrane region" description="Helical" evidence="7">
    <location>
        <begin position="236"/>
        <end position="260"/>
    </location>
</feature>
<comment type="subcellular location">
    <subcellularLocation>
        <location evidence="1">Cell membrane</location>
        <topology evidence="1">Multi-pass membrane protein</topology>
    </subcellularLocation>
</comment>
<dbReference type="SUPFAM" id="SSF103473">
    <property type="entry name" value="MFS general substrate transporter"/>
    <property type="match status" value="1"/>
</dbReference>
<accession>A0ABP5V241</accession>
<evidence type="ECO:0000313" key="8">
    <source>
        <dbReference type="EMBL" id="GAA2391633.1"/>
    </source>
</evidence>
<evidence type="ECO:0000256" key="1">
    <source>
        <dbReference type="ARBA" id="ARBA00004651"/>
    </source>
</evidence>
<dbReference type="EMBL" id="BAAARV010000124">
    <property type="protein sequence ID" value="GAA2391633.1"/>
    <property type="molecule type" value="Genomic_DNA"/>
</dbReference>
<evidence type="ECO:0000256" key="7">
    <source>
        <dbReference type="SAM" id="Phobius"/>
    </source>
</evidence>
<feature type="transmembrane region" description="Helical" evidence="7">
    <location>
        <begin position="272"/>
        <end position="290"/>
    </location>
</feature>
<evidence type="ECO:0000313" key="9">
    <source>
        <dbReference type="Proteomes" id="UP001501444"/>
    </source>
</evidence>
<evidence type="ECO:0000256" key="4">
    <source>
        <dbReference type="ARBA" id="ARBA00022692"/>
    </source>
</evidence>
<keyword evidence="9" id="KW-1185">Reference proteome</keyword>
<dbReference type="Proteomes" id="UP001501444">
    <property type="component" value="Unassembled WGS sequence"/>
</dbReference>
<dbReference type="InterPro" id="IPR050171">
    <property type="entry name" value="MFS_Transporters"/>
</dbReference>
<keyword evidence="3" id="KW-1003">Cell membrane</keyword>
<evidence type="ECO:0000256" key="3">
    <source>
        <dbReference type="ARBA" id="ARBA00022475"/>
    </source>
</evidence>
<gene>
    <name evidence="8" type="ORF">GCM10010170_104060</name>
</gene>
<feature type="transmembrane region" description="Helical" evidence="7">
    <location>
        <begin position="296"/>
        <end position="325"/>
    </location>
</feature>